<gene>
    <name evidence="2" type="ORF">T9A_01386</name>
</gene>
<dbReference type="Proteomes" id="UP000029443">
    <property type="component" value="Unassembled WGS sequence"/>
</dbReference>
<dbReference type="EMBL" id="ARXU01000004">
    <property type="protein sequence ID" value="KGD61437.1"/>
    <property type="molecule type" value="Genomic_DNA"/>
</dbReference>
<name>A0ABR4WD72_9GAMM</name>
<dbReference type="NCBIfam" id="NF006751">
    <property type="entry name" value="PRK09272.1-4"/>
    <property type="match status" value="1"/>
</dbReference>
<evidence type="ECO:0000313" key="3">
    <source>
        <dbReference type="Proteomes" id="UP000029443"/>
    </source>
</evidence>
<accession>A0ABR4WD72</accession>
<keyword evidence="1" id="KW-0812">Transmembrane</keyword>
<keyword evidence="1" id="KW-0472">Membrane</keyword>
<keyword evidence="3" id="KW-1185">Reference proteome</keyword>
<dbReference type="RefSeq" id="WP_035246388.1">
    <property type="nucleotide sequence ID" value="NZ_ARXU01000004.1"/>
</dbReference>
<feature type="transmembrane region" description="Helical" evidence="1">
    <location>
        <begin position="86"/>
        <end position="108"/>
    </location>
</feature>
<comment type="caution">
    <text evidence="2">The sequence shown here is derived from an EMBL/GenBank/DDBJ whole genome shotgun (WGS) entry which is preliminary data.</text>
</comment>
<evidence type="ECO:0000256" key="1">
    <source>
        <dbReference type="SAM" id="Phobius"/>
    </source>
</evidence>
<proteinExistence type="predicted"/>
<organism evidence="2 3">
    <name type="scientific">Alcanivorax jadensis T9</name>
    <dbReference type="NCBI Taxonomy" id="1177181"/>
    <lineage>
        <taxon>Bacteria</taxon>
        <taxon>Pseudomonadati</taxon>
        <taxon>Pseudomonadota</taxon>
        <taxon>Gammaproteobacteria</taxon>
        <taxon>Oceanospirillales</taxon>
        <taxon>Alcanivoracaceae</taxon>
        <taxon>Alcanivorax</taxon>
    </lineage>
</organism>
<reference evidence="2 3" key="1">
    <citation type="submission" date="2012-09" db="EMBL/GenBank/DDBJ databases">
        <title>Genome Sequence of alkane-degrading Bacterium Alcanivorax jadensis T9.</title>
        <authorList>
            <person name="Lai Q."/>
            <person name="Shao Z."/>
        </authorList>
    </citation>
    <scope>NUCLEOTIDE SEQUENCE [LARGE SCALE GENOMIC DNA]</scope>
    <source>
        <strain evidence="2 3">T9</strain>
    </source>
</reference>
<evidence type="ECO:0000313" key="2">
    <source>
        <dbReference type="EMBL" id="KGD61437.1"/>
    </source>
</evidence>
<feature type="transmembrane region" description="Helical" evidence="1">
    <location>
        <begin position="60"/>
        <end position="80"/>
    </location>
</feature>
<protein>
    <recommendedName>
        <fullName evidence="4">DUF3147 family protein</fullName>
    </recommendedName>
</protein>
<keyword evidence="1" id="KW-1133">Transmembrane helix</keyword>
<sequence length="116" mass="13245">MSMLVIKYLVSAAIIVLVSELAKQSDRVGALLASLPVVTLMVLVWLYFEGQPTAKLANHAWYTFWYVLPTLPMFALFPAMLERWGFWLALLVSAFLTVFCFALLAFLVKRWGIDLW</sequence>
<feature type="transmembrane region" description="Helical" evidence="1">
    <location>
        <begin position="31"/>
        <end position="48"/>
    </location>
</feature>
<evidence type="ECO:0008006" key="4">
    <source>
        <dbReference type="Google" id="ProtNLM"/>
    </source>
</evidence>